<dbReference type="GO" id="GO:0005794">
    <property type="term" value="C:Golgi apparatus"/>
    <property type="evidence" value="ECO:0007669"/>
    <property type="project" value="UniProtKB-SubCell"/>
</dbReference>
<comment type="similarity">
    <text evidence="3 8">Belongs to the Rab GDI family.</text>
</comment>
<dbReference type="GO" id="GO:0007264">
    <property type="term" value="P:small GTPase-mediated signal transduction"/>
    <property type="evidence" value="ECO:0007669"/>
    <property type="project" value="InterPro"/>
</dbReference>
<comment type="subcellular location">
    <subcellularLocation>
        <location evidence="1 8">Cytoplasm</location>
    </subcellularLocation>
    <subcellularLocation>
        <location evidence="2">Golgi apparatus</location>
        <location evidence="2">trans-Golgi network</location>
    </subcellularLocation>
</comment>
<dbReference type="Pfam" id="PF00996">
    <property type="entry name" value="GDI"/>
    <property type="match status" value="1"/>
</dbReference>
<organism evidence="9">
    <name type="scientific">Stegastes partitus</name>
    <name type="common">bicolor damselfish</name>
    <dbReference type="NCBI Taxonomy" id="144197"/>
    <lineage>
        <taxon>Eukaryota</taxon>
        <taxon>Metazoa</taxon>
        <taxon>Chordata</taxon>
        <taxon>Craniata</taxon>
        <taxon>Vertebrata</taxon>
        <taxon>Euteleostomi</taxon>
        <taxon>Actinopterygii</taxon>
        <taxon>Neopterygii</taxon>
        <taxon>Teleostei</taxon>
        <taxon>Neoteleostei</taxon>
        <taxon>Acanthomorphata</taxon>
        <taxon>Ovalentaria</taxon>
        <taxon>Pomacentridae</taxon>
        <taxon>Stegastes</taxon>
    </lineage>
</organism>
<comment type="function">
    <text evidence="7">Regulates the GDP/GTP exchange reaction of most Rab proteins by inhibiting the dissociation of GDP from them, and the subsequent binding of GTP to them. Promotes the dissociation of GDP-bound Rab proteins from the membrane and inhibits their activation. Promotes the dissociation of RAB1A, RAB3A, RAB5A and RAB10 from membranes.</text>
</comment>
<name>A0A3B4Z3E6_9TELE</name>
<dbReference type="GO" id="GO:0005093">
    <property type="term" value="F:Rab GDP-dissociation inhibitor activity"/>
    <property type="evidence" value="ECO:0007669"/>
    <property type="project" value="InterPro"/>
</dbReference>
<dbReference type="AlphaFoldDB" id="A0A3B4Z3E6"/>
<dbReference type="Gene3D" id="3.50.50.60">
    <property type="entry name" value="FAD/NAD(P)-binding domain"/>
    <property type="match status" value="2"/>
</dbReference>
<evidence type="ECO:0000256" key="6">
    <source>
        <dbReference type="ARBA" id="ARBA00023034"/>
    </source>
</evidence>
<dbReference type="Ensembl" id="ENSSPAT00000003281.1">
    <property type="protein sequence ID" value="ENSSPAP00000003225.1"/>
    <property type="gene ID" value="ENSSPAG00000002427.1"/>
</dbReference>
<evidence type="ECO:0000256" key="1">
    <source>
        <dbReference type="ARBA" id="ARBA00004496"/>
    </source>
</evidence>
<dbReference type="FunFam" id="3.50.50.60:FF:000158">
    <property type="entry name" value="Rab GDP dissociation inhibitor"/>
    <property type="match status" value="1"/>
</dbReference>
<evidence type="ECO:0000256" key="2">
    <source>
        <dbReference type="ARBA" id="ARBA00004601"/>
    </source>
</evidence>
<protein>
    <recommendedName>
        <fullName evidence="8">Rab GDP dissociation inhibitor</fullName>
    </recommendedName>
</protein>
<comment type="function">
    <text evidence="8">Regulates the GDP/GTP exchange reaction of most RAB proteins by inhibiting the dissociation of GDP from them, and the subsequent binding of GTP.</text>
</comment>
<evidence type="ECO:0000256" key="5">
    <source>
        <dbReference type="ARBA" id="ARBA00022490"/>
    </source>
</evidence>
<dbReference type="Gene3D" id="1.10.405.10">
    <property type="entry name" value="Guanine Nucleotide Dissociation Inhibitor, domain 1"/>
    <property type="match status" value="1"/>
</dbReference>
<dbReference type="FunFam" id="3.50.50.60:FF:000232">
    <property type="entry name" value="Rab GDP dissociation inhibitor"/>
    <property type="match status" value="1"/>
</dbReference>
<evidence type="ECO:0000256" key="3">
    <source>
        <dbReference type="ARBA" id="ARBA00005593"/>
    </source>
</evidence>
<dbReference type="GO" id="GO:0016192">
    <property type="term" value="P:vesicle-mediated transport"/>
    <property type="evidence" value="ECO:0007669"/>
    <property type="project" value="TreeGrafter"/>
</dbReference>
<sequence length="402" mass="45497">MDEEYDVIVLGTGLTECILSGIMSVNGKKVLHMDRNPYYGGESSSITPLEELYKRFTLPDSPPESMGRGRDWNVDLIPKFLMANDLMGMFEKRRFRKFLVFVANFDENDPKTFEGVDPKTTTMRDVYKKFDLGQDVIDFTGHALALYRTDDYLDVPCLETINRIKLYSESLARYGKSPYLYPLYGLGELPQGFARLSAIYGGTYMLNKPVDEIVMEGGKVIGVKSEGEVARCKQLICDPSYIPDRVRKAGQVIRVICILSHPIKNTNDANSCQIIIPQNQVNRNSDIYVCMISYAHNVAAQGKYIAIVSTTVETSEPEAEIEPALELLEPIDQKFVAISDLYEPTDDGTDSQVFASRSYDATTHFETTCNDIKDIYKRMTGSDFDFENMKRKQNDVFGEDEQ</sequence>
<keyword evidence="6" id="KW-0333">Golgi apparatus</keyword>
<dbReference type="SUPFAM" id="SSF51905">
    <property type="entry name" value="FAD/NAD(P)-binding domain"/>
    <property type="match status" value="2"/>
</dbReference>
<dbReference type="PANTHER" id="PTHR11787:SF3">
    <property type="entry name" value="RAB GDP DISSOCIATION INHIBITOR ALPHA"/>
    <property type="match status" value="1"/>
</dbReference>
<dbReference type="PRINTS" id="PR00891">
    <property type="entry name" value="RABGDIREP"/>
</dbReference>
<proteinExistence type="inferred from homology"/>
<dbReference type="InterPro" id="IPR018203">
    <property type="entry name" value="GDP_dissociation_inhibitor"/>
</dbReference>
<dbReference type="Gene3D" id="3.30.519.10">
    <property type="entry name" value="Guanine Nucleotide Dissociation Inhibitor, domain 2"/>
    <property type="match status" value="2"/>
</dbReference>
<dbReference type="GO" id="GO:0015031">
    <property type="term" value="P:protein transport"/>
    <property type="evidence" value="ECO:0007669"/>
    <property type="project" value="InterPro"/>
</dbReference>
<reference evidence="9" key="1">
    <citation type="submission" date="2023-09" db="UniProtKB">
        <authorList>
            <consortium name="Ensembl"/>
        </authorList>
    </citation>
    <scope>IDENTIFICATION</scope>
</reference>
<accession>A0A3B4Z3E6</accession>
<keyword evidence="4 8" id="KW-0343">GTPase activation</keyword>
<evidence type="ECO:0000256" key="8">
    <source>
        <dbReference type="RuleBase" id="RU363124"/>
    </source>
</evidence>
<dbReference type="FunFam" id="1.10.405.10:FF:000001">
    <property type="entry name" value="Rab GDP dissociation inhibitor"/>
    <property type="match status" value="1"/>
</dbReference>
<dbReference type="GeneTree" id="ENSGT00950000182994"/>
<keyword evidence="5 8" id="KW-0963">Cytoplasm</keyword>
<evidence type="ECO:0000256" key="7">
    <source>
        <dbReference type="ARBA" id="ARBA00037119"/>
    </source>
</evidence>
<dbReference type="FunFam" id="3.30.519.10:FF:000009">
    <property type="entry name" value="Rab GDP dissociation inhibitor"/>
    <property type="match status" value="1"/>
</dbReference>
<dbReference type="GO" id="GO:0005096">
    <property type="term" value="F:GTPase activator activity"/>
    <property type="evidence" value="ECO:0007669"/>
    <property type="project" value="UniProtKB-KW"/>
</dbReference>
<dbReference type="PANTHER" id="PTHR11787">
    <property type="entry name" value="RAB GDP-DISSOCIATION INHIBITOR"/>
    <property type="match status" value="1"/>
</dbReference>
<dbReference type="FunFam" id="3.30.519.10:FF:000005">
    <property type="entry name" value="Rab GDP dissociation inhibitor"/>
    <property type="match status" value="1"/>
</dbReference>
<evidence type="ECO:0000313" key="9">
    <source>
        <dbReference type="Ensembl" id="ENSSPAP00000003225.1"/>
    </source>
</evidence>
<dbReference type="InterPro" id="IPR000806">
    <property type="entry name" value="RabGDI"/>
</dbReference>
<dbReference type="InterPro" id="IPR036188">
    <property type="entry name" value="FAD/NAD-bd_sf"/>
</dbReference>
<dbReference type="PRINTS" id="PR00892">
    <property type="entry name" value="RABGDI"/>
</dbReference>
<evidence type="ECO:0000256" key="4">
    <source>
        <dbReference type="ARBA" id="ARBA00022468"/>
    </source>
</evidence>